<dbReference type="PROSITE" id="PS51007">
    <property type="entry name" value="CYTC"/>
    <property type="match status" value="1"/>
</dbReference>
<evidence type="ECO:0000256" key="2">
    <source>
        <dbReference type="ARBA" id="ARBA00022723"/>
    </source>
</evidence>
<name>A0ABT5YQR0_9PROT</name>
<accession>A0ABT5YQR0</accession>
<dbReference type="SUPFAM" id="SSF46626">
    <property type="entry name" value="Cytochrome c"/>
    <property type="match status" value="1"/>
</dbReference>
<keyword evidence="3 4" id="KW-0408">Iron</keyword>
<keyword evidence="7" id="KW-1185">Reference proteome</keyword>
<dbReference type="EMBL" id="JARHUD010000010">
    <property type="protein sequence ID" value="MDF2097158.1"/>
    <property type="molecule type" value="Genomic_DNA"/>
</dbReference>
<protein>
    <submittedName>
        <fullName evidence="6">Cytochrome c</fullName>
    </submittedName>
</protein>
<dbReference type="InterPro" id="IPR036909">
    <property type="entry name" value="Cyt_c-like_dom_sf"/>
</dbReference>
<dbReference type="Gene3D" id="1.10.760.10">
    <property type="entry name" value="Cytochrome c-like domain"/>
    <property type="match status" value="1"/>
</dbReference>
<keyword evidence="2 4" id="KW-0479">Metal-binding</keyword>
<evidence type="ECO:0000259" key="5">
    <source>
        <dbReference type="PROSITE" id="PS51007"/>
    </source>
</evidence>
<comment type="caution">
    <text evidence="6">The sequence shown here is derived from an EMBL/GenBank/DDBJ whole genome shotgun (WGS) entry which is preliminary data.</text>
</comment>
<sequence length="84" mass="9145">MGQVETGRELAQSYCAGCHAVGEQDSSPLPEAPAFRDLHHRYPVAHLAESLAEGIAVGHPAMPEFVLEPGEVEAFIRYLESLEE</sequence>
<dbReference type="Pfam" id="PF13442">
    <property type="entry name" value="Cytochrome_CBB3"/>
    <property type="match status" value="1"/>
</dbReference>
<evidence type="ECO:0000256" key="1">
    <source>
        <dbReference type="ARBA" id="ARBA00022617"/>
    </source>
</evidence>
<gene>
    <name evidence="6" type="ORF">P2G67_14345</name>
</gene>
<evidence type="ECO:0000313" key="7">
    <source>
        <dbReference type="Proteomes" id="UP001215503"/>
    </source>
</evidence>
<proteinExistence type="predicted"/>
<organism evidence="6 7">
    <name type="scientific">Aquibaculum arenosum</name>
    <dbReference type="NCBI Taxonomy" id="3032591"/>
    <lineage>
        <taxon>Bacteria</taxon>
        <taxon>Pseudomonadati</taxon>
        <taxon>Pseudomonadota</taxon>
        <taxon>Alphaproteobacteria</taxon>
        <taxon>Rhodospirillales</taxon>
        <taxon>Rhodovibrionaceae</taxon>
        <taxon>Aquibaculum</taxon>
    </lineage>
</organism>
<keyword evidence="1 4" id="KW-0349">Heme</keyword>
<dbReference type="InterPro" id="IPR009056">
    <property type="entry name" value="Cyt_c-like_dom"/>
</dbReference>
<dbReference type="RefSeq" id="WP_322099718.1">
    <property type="nucleotide sequence ID" value="NZ_JARHUD010000010.1"/>
</dbReference>
<feature type="domain" description="Cytochrome c" evidence="5">
    <location>
        <begin position="2"/>
        <end position="83"/>
    </location>
</feature>
<evidence type="ECO:0000313" key="6">
    <source>
        <dbReference type="EMBL" id="MDF2097158.1"/>
    </source>
</evidence>
<dbReference type="Proteomes" id="UP001215503">
    <property type="component" value="Unassembled WGS sequence"/>
</dbReference>
<evidence type="ECO:0000256" key="3">
    <source>
        <dbReference type="ARBA" id="ARBA00023004"/>
    </source>
</evidence>
<evidence type="ECO:0000256" key="4">
    <source>
        <dbReference type="PROSITE-ProRule" id="PRU00433"/>
    </source>
</evidence>
<reference evidence="6 7" key="1">
    <citation type="submission" date="2023-03" db="EMBL/GenBank/DDBJ databases">
        <title>Fodinicurvata sp. CAU 1616 isolated from sea sendiment.</title>
        <authorList>
            <person name="Kim W."/>
        </authorList>
    </citation>
    <scope>NUCLEOTIDE SEQUENCE [LARGE SCALE GENOMIC DNA]</scope>
    <source>
        <strain evidence="6 7">CAU 1616</strain>
    </source>
</reference>